<protein>
    <submittedName>
        <fullName evidence="3">Glycosyl transferase family 1</fullName>
    </submittedName>
</protein>
<dbReference type="CDD" id="cd03801">
    <property type="entry name" value="GT4_PimA-like"/>
    <property type="match status" value="1"/>
</dbReference>
<keyword evidence="1" id="KW-0328">Glycosyltransferase</keyword>
<proteinExistence type="predicted"/>
<name>A0A1X0C0A5_MYCCF</name>
<dbReference type="STRING" id="1249101.BST21_04195"/>
<sequence length="399" mass="43108">MTNNRTVLVEFSPSGGLFQFAAQLGSALADHGDEVELWTGPKPEITSAEAGFEIRSVLPTWHPNENGGHGYLRYLLRRARRAGQLVLAWLVLAYQLRRRPPRAVLFSQWRFTFEPWLVVAICKLLPRTVFGIVAHEPLPRSDAKDTSTPKDGRLLQASFAAAWRQMDVAFVLGPRTRQIVLDHWQPNCDVVVIPHGESGVMHRGRPPAPVAMTEPVALFFGTWTTYKGIDVLIDAFGLVKAEMPRARLILAGAVSADVDLPDLLVRAAANGVEARPGYCAMDEVPELIESARVVVTPYIRASASGVAHLAYTFGRPVIGTTVGDLPAAIDDGVTGLLVPPNDAAALAAAMLRLLRDPQFATKLGEAGQTAVQRSWAVAAGLISDAVAAATKRVSPEIEP</sequence>
<dbReference type="EMBL" id="AP022591">
    <property type="protein sequence ID" value="BBY45256.1"/>
    <property type="molecule type" value="Genomic_DNA"/>
</dbReference>
<dbReference type="AlphaFoldDB" id="A0A1X0C0A5"/>
<dbReference type="GO" id="GO:0016757">
    <property type="term" value="F:glycosyltransferase activity"/>
    <property type="evidence" value="ECO:0007669"/>
    <property type="project" value="UniProtKB-KW"/>
</dbReference>
<dbReference type="PANTHER" id="PTHR12526">
    <property type="entry name" value="GLYCOSYLTRANSFERASE"/>
    <property type="match status" value="1"/>
</dbReference>
<dbReference type="Pfam" id="PF13692">
    <property type="entry name" value="Glyco_trans_1_4"/>
    <property type="match status" value="1"/>
</dbReference>
<organism evidence="3 4">
    <name type="scientific">Mycolicibacterium celeriflavum</name>
    <name type="common">Mycobacterium celeriflavum</name>
    <dbReference type="NCBI Taxonomy" id="1249101"/>
    <lineage>
        <taxon>Bacteria</taxon>
        <taxon>Bacillati</taxon>
        <taxon>Actinomycetota</taxon>
        <taxon>Actinomycetes</taxon>
        <taxon>Mycobacteriales</taxon>
        <taxon>Mycobacteriaceae</taxon>
        <taxon>Mycolicibacterium</taxon>
    </lineage>
</organism>
<dbReference type="OrthoDB" id="9771846at2"/>
<gene>
    <name evidence="3" type="ORF">MCEL_35510</name>
</gene>
<dbReference type="SUPFAM" id="SSF53756">
    <property type="entry name" value="UDP-Glycosyltransferase/glycogen phosphorylase"/>
    <property type="match status" value="1"/>
</dbReference>
<keyword evidence="2 3" id="KW-0808">Transferase</keyword>
<dbReference type="Proteomes" id="UP000466431">
    <property type="component" value="Chromosome"/>
</dbReference>
<dbReference type="PANTHER" id="PTHR12526:SF510">
    <property type="entry name" value="D-INOSITOL 3-PHOSPHATE GLYCOSYLTRANSFERASE"/>
    <property type="match status" value="1"/>
</dbReference>
<dbReference type="KEGG" id="mcee:MCEL_35510"/>
<evidence type="ECO:0000256" key="2">
    <source>
        <dbReference type="ARBA" id="ARBA00022679"/>
    </source>
</evidence>
<keyword evidence="4" id="KW-1185">Reference proteome</keyword>
<dbReference type="RefSeq" id="WP_083000368.1">
    <property type="nucleotide sequence ID" value="NZ_AP022591.1"/>
</dbReference>
<dbReference type="Gene3D" id="3.40.50.2000">
    <property type="entry name" value="Glycogen Phosphorylase B"/>
    <property type="match status" value="2"/>
</dbReference>
<evidence type="ECO:0000313" key="4">
    <source>
        <dbReference type="Proteomes" id="UP000466431"/>
    </source>
</evidence>
<evidence type="ECO:0000313" key="3">
    <source>
        <dbReference type="EMBL" id="BBY45256.1"/>
    </source>
</evidence>
<accession>A0A1X0C0A5</accession>
<reference evidence="3 4" key="1">
    <citation type="journal article" date="2019" name="Emerg. Microbes Infect.">
        <title>Comprehensive subspecies identification of 175 nontuberculous mycobacteria species based on 7547 genomic profiles.</title>
        <authorList>
            <person name="Matsumoto Y."/>
            <person name="Kinjo T."/>
            <person name="Motooka D."/>
            <person name="Nabeya D."/>
            <person name="Jung N."/>
            <person name="Uechi K."/>
            <person name="Horii T."/>
            <person name="Iida T."/>
            <person name="Fujita J."/>
            <person name="Nakamura S."/>
        </authorList>
    </citation>
    <scope>NUCLEOTIDE SEQUENCE [LARGE SCALE GENOMIC DNA]</scope>
    <source>
        <strain evidence="3 4">JCM 18439</strain>
    </source>
</reference>
<evidence type="ECO:0000256" key="1">
    <source>
        <dbReference type="ARBA" id="ARBA00022676"/>
    </source>
</evidence>